<evidence type="ECO:0000313" key="2">
    <source>
        <dbReference type="Proteomes" id="UP001605036"/>
    </source>
</evidence>
<sequence length="74" mass="7950">MDVDAAPGVVATGSARAIEKMPRSLDKGTLCPQSTAWNAVSWFGSSRNWTASSHKISWLVQVGMTEINSFVLVP</sequence>
<reference evidence="1 2" key="1">
    <citation type="submission" date="2024-09" db="EMBL/GenBank/DDBJ databases">
        <title>Chromosome-scale assembly of Riccia fluitans.</title>
        <authorList>
            <person name="Paukszto L."/>
            <person name="Sawicki J."/>
            <person name="Karawczyk K."/>
            <person name="Piernik-Szablinska J."/>
            <person name="Szczecinska M."/>
            <person name="Mazdziarz M."/>
        </authorList>
    </citation>
    <scope>NUCLEOTIDE SEQUENCE [LARGE SCALE GENOMIC DNA]</scope>
    <source>
        <strain evidence="1">Rf_01</strain>
        <tissue evidence="1">Aerial parts of the thallus</tissue>
    </source>
</reference>
<comment type="caution">
    <text evidence="1">The sequence shown here is derived from an EMBL/GenBank/DDBJ whole genome shotgun (WGS) entry which is preliminary data.</text>
</comment>
<evidence type="ECO:0000313" key="1">
    <source>
        <dbReference type="EMBL" id="KAL2651291.1"/>
    </source>
</evidence>
<proteinExistence type="predicted"/>
<organism evidence="1 2">
    <name type="scientific">Riccia fluitans</name>
    <dbReference type="NCBI Taxonomy" id="41844"/>
    <lineage>
        <taxon>Eukaryota</taxon>
        <taxon>Viridiplantae</taxon>
        <taxon>Streptophyta</taxon>
        <taxon>Embryophyta</taxon>
        <taxon>Marchantiophyta</taxon>
        <taxon>Marchantiopsida</taxon>
        <taxon>Marchantiidae</taxon>
        <taxon>Marchantiales</taxon>
        <taxon>Ricciaceae</taxon>
        <taxon>Riccia</taxon>
    </lineage>
</organism>
<keyword evidence="2" id="KW-1185">Reference proteome</keyword>
<accession>A0ABD1ZKS9</accession>
<name>A0ABD1ZKS9_9MARC</name>
<dbReference type="Proteomes" id="UP001605036">
    <property type="component" value="Unassembled WGS sequence"/>
</dbReference>
<protein>
    <submittedName>
        <fullName evidence="1">Uncharacterized protein</fullName>
    </submittedName>
</protein>
<dbReference type="EMBL" id="JBHFFA010000001">
    <property type="protein sequence ID" value="KAL2651291.1"/>
    <property type="molecule type" value="Genomic_DNA"/>
</dbReference>
<dbReference type="AlphaFoldDB" id="A0ABD1ZKS9"/>
<gene>
    <name evidence="1" type="ORF">R1flu_019419</name>
</gene>